<comment type="catalytic activity">
    <reaction evidence="17">
        <text>L-threonyl-[protein] + ATP = O-phospho-L-threonyl-[protein] + ADP + H(+)</text>
        <dbReference type="Rhea" id="RHEA:46608"/>
        <dbReference type="Rhea" id="RHEA-COMP:11060"/>
        <dbReference type="Rhea" id="RHEA-COMP:11605"/>
        <dbReference type="ChEBI" id="CHEBI:15378"/>
        <dbReference type="ChEBI" id="CHEBI:30013"/>
        <dbReference type="ChEBI" id="CHEBI:30616"/>
        <dbReference type="ChEBI" id="CHEBI:61977"/>
        <dbReference type="ChEBI" id="CHEBI:456216"/>
        <dbReference type="EC" id="2.7.11.1"/>
    </reaction>
</comment>
<dbReference type="EC" id="2.7.11.1" evidence="3"/>
<dbReference type="InterPro" id="IPR008271">
    <property type="entry name" value="Ser/Thr_kinase_AS"/>
</dbReference>
<sequence length="984" mass="108365">MSVRQISWQWPPPVFLFFLLFIMISCAESDELQILLNFKSALERSNTNVFSSWTQGNSPCNFSGVVCNSNGFVTEINLPQQRLVGYLPFSSICELQSLEKIDLGNNSLHGNITEDLKKCARLQYLDLAQNSFSGEVPDLSFLNGLKFLNLNNSGFSGLFPWKSLENLTELTFLSLGDNPFASSPFPLEVLKLEKLYWLYLTNCSITGQIPEGIQNLTQLQNLELSENRLSGPIPAGIVKLNKLWQLELYNNSLSGKFPVGFGNLTSLVNFDASMNLLGGDLSELRSLKNLASLQLLENLFSGEVPKEFGEFKNLKGLALYRNKLTGQLPQKIGSLSDLKFIDVAENFLTGPIPPDMCKNGKMVELLLLQNNFTGTLPESYANCKSLVRLRVNNNSLSGTVPAGIWNLSNLSLIDLTMNQFEGPVTANIANAKSLAQLFLANNKFSGELPTSISQASSLVSIQLTSNKFSGPIPATIGDLKRLGSLYLNGNMFSGTIPETLGSCVSLNDVNLAGNSLSGEIPDGIGYLRNLNSLNLSDNKLSGEIPTTLSSSRLSLLDLSNNRLVGPIPKSLSIPVFKDSFKANPGLCSSNLEGFQPCSSNPRTSIHLLKFLSCLIAGILVVLLSLGCYLFVRVRQSNLNHPLKHGSWDMKSYHVLSFTEKDVIDAIKSDNLIGKGGSGNVYKVELEDGKELAVKHIWTSDSGNRKSCQSSAAMLTKRNFRSLEYDAEVAALSAIRHVNVVKLYCSITSEDSNLLVYEYLPNGSLWDRLHSCQKMEMSWELRHAIAVGAARGLEYLHHGCDRPVIHRDVKSSNILLDEEWKPRIADFGLAKIVQNGGGGDCTHVIAGTHGYMAPEYAYTCHINEKSDVYSFGVVLMELVTGKRPVEPEFGENKDIVCWIHSKLKNKENLVAVMDSNISEVLKEDAIKVLRIAAYCTAKIPVIRPSMRTVVQMLEEAEPCKLSHITVYKNGESSPTGEWKNNGKLI</sequence>
<dbReference type="Pfam" id="PF00069">
    <property type="entry name" value="Pkinase"/>
    <property type="match status" value="1"/>
</dbReference>
<keyword evidence="11" id="KW-0418">Kinase</keyword>
<dbReference type="SMART" id="SM00369">
    <property type="entry name" value="LRR_TYP"/>
    <property type="match status" value="6"/>
</dbReference>
<evidence type="ECO:0000256" key="13">
    <source>
        <dbReference type="ARBA" id="ARBA00022989"/>
    </source>
</evidence>
<dbReference type="PROSITE" id="PS00107">
    <property type="entry name" value="PROTEIN_KINASE_ATP"/>
    <property type="match status" value="1"/>
</dbReference>
<dbReference type="SUPFAM" id="SSF52047">
    <property type="entry name" value="RNI-like"/>
    <property type="match status" value="2"/>
</dbReference>
<evidence type="ECO:0000313" key="23">
    <source>
        <dbReference type="RefSeq" id="XP_022762837.1"/>
    </source>
</evidence>
<dbReference type="Pfam" id="PF13855">
    <property type="entry name" value="LRR_8"/>
    <property type="match status" value="1"/>
</dbReference>
<evidence type="ECO:0000256" key="2">
    <source>
        <dbReference type="ARBA" id="ARBA00008684"/>
    </source>
</evidence>
<dbReference type="PROSITE" id="PS00108">
    <property type="entry name" value="PROTEIN_KINASE_ST"/>
    <property type="match status" value="1"/>
</dbReference>
<accession>A0A6P6ADA1</accession>
<dbReference type="InterPro" id="IPR003591">
    <property type="entry name" value="Leu-rich_rpt_typical-subtyp"/>
</dbReference>
<dbReference type="InterPro" id="IPR050647">
    <property type="entry name" value="Plant_LRR-RLKs"/>
</dbReference>
<evidence type="ECO:0000256" key="18">
    <source>
        <dbReference type="ARBA" id="ARBA00048679"/>
    </source>
</evidence>
<dbReference type="InterPro" id="IPR032675">
    <property type="entry name" value="LRR_dom_sf"/>
</dbReference>
<dbReference type="FunFam" id="3.30.200.20:FF:000540">
    <property type="entry name" value="Receptor-like protein kinase HAIKU2"/>
    <property type="match status" value="1"/>
</dbReference>
<dbReference type="GO" id="GO:0004674">
    <property type="term" value="F:protein serine/threonine kinase activity"/>
    <property type="evidence" value="ECO:0007669"/>
    <property type="project" value="UniProtKB-KW"/>
</dbReference>
<dbReference type="InterPro" id="IPR013210">
    <property type="entry name" value="LRR_N_plant-typ"/>
</dbReference>
<keyword evidence="7" id="KW-0812">Transmembrane</keyword>
<evidence type="ECO:0000256" key="6">
    <source>
        <dbReference type="ARBA" id="ARBA00022679"/>
    </source>
</evidence>
<dbReference type="InterPro" id="IPR011009">
    <property type="entry name" value="Kinase-like_dom_sf"/>
</dbReference>
<evidence type="ECO:0000256" key="11">
    <source>
        <dbReference type="ARBA" id="ARBA00022777"/>
    </source>
</evidence>
<keyword evidence="6" id="KW-0808">Transferase</keyword>
<dbReference type="FunFam" id="1.10.510.10:FF:000276">
    <property type="entry name" value="LRR receptor-like serine/threonine-protein kinase RCH1"/>
    <property type="match status" value="1"/>
</dbReference>
<evidence type="ECO:0000256" key="5">
    <source>
        <dbReference type="ARBA" id="ARBA00022614"/>
    </source>
</evidence>
<dbReference type="GO" id="GO:0051707">
    <property type="term" value="P:response to other organism"/>
    <property type="evidence" value="ECO:0007669"/>
    <property type="project" value="UniProtKB-ARBA"/>
</dbReference>
<evidence type="ECO:0000256" key="20">
    <source>
        <dbReference type="SAM" id="SignalP"/>
    </source>
</evidence>
<dbReference type="FunFam" id="3.80.10.10:FF:000233">
    <property type="entry name" value="Leucine-rich repeat receptor-like protein kinase TDR"/>
    <property type="match status" value="1"/>
</dbReference>
<dbReference type="KEGG" id="dzi:111308632"/>
<name>A0A6P6ADA1_DURZI</name>
<dbReference type="RefSeq" id="XP_022762837.1">
    <property type="nucleotide sequence ID" value="XM_022907102.1"/>
</dbReference>
<feature type="domain" description="Protein kinase" evidence="21">
    <location>
        <begin position="666"/>
        <end position="965"/>
    </location>
</feature>
<dbReference type="FunFam" id="3.80.10.10:FF:000453">
    <property type="entry name" value="Leucine-rich receptor-like protein kinase family protein"/>
    <property type="match status" value="1"/>
</dbReference>
<dbReference type="AlphaFoldDB" id="A0A6P6ADA1"/>
<evidence type="ECO:0000256" key="15">
    <source>
        <dbReference type="ARBA" id="ARBA00023170"/>
    </source>
</evidence>
<dbReference type="InterPro" id="IPR017441">
    <property type="entry name" value="Protein_kinase_ATP_BS"/>
</dbReference>
<organism evidence="22 23">
    <name type="scientific">Durio zibethinus</name>
    <name type="common">Durian</name>
    <dbReference type="NCBI Taxonomy" id="66656"/>
    <lineage>
        <taxon>Eukaryota</taxon>
        <taxon>Viridiplantae</taxon>
        <taxon>Streptophyta</taxon>
        <taxon>Embryophyta</taxon>
        <taxon>Tracheophyta</taxon>
        <taxon>Spermatophyta</taxon>
        <taxon>Magnoliopsida</taxon>
        <taxon>eudicotyledons</taxon>
        <taxon>Gunneridae</taxon>
        <taxon>Pentapetalae</taxon>
        <taxon>rosids</taxon>
        <taxon>malvids</taxon>
        <taxon>Malvales</taxon>
        <taxon>Malvaceae</taxon>
        <taxon>Helicteroideae</taxon>
        <taxon>Durio</taxon>
    </lineage>
</organism>
<dbReference type="GO" id="GO:0016020">
    <property type="term" value="C:membrane"/>
    <property type="evidence" value="ECO:0007669"/>
    <property type="project" value="UniProtKB-SubCell"/>
</dbReference>
<dbReference type="GO" id="GO:0001653">
    <property type="term" value="F:peptide receptor activity"/>
    <property type="evidence" value="ECO:0007669"/>
    <property type="project" value="UniProtKB-ARBA"/>
</dbReference>
<keyword evidence="12 19" id="KW-0067">ATP-binding</keyword>
<keyword evidence="4" id="KW-0723">Serine/threonine-protein kinase</keyword>
<dbReference type="Gene3D" id="1.10.510.10">
    <property type="entry name" value="Transferase(Phosphotransferase) domain 1"/>
    <property type="match status" value="1"/>
</dbReference>
<dbReference type="PROSITE" id="PS51257">
    <property type="entry name" value="PROKAR_LIPOPROTEIN"/>
    <property type="match status" value="1"/>
</dbReference>
<dbReference type="Pfam" id="PF08263">
    <property type="entry name" value="LRRNT_2"/>
    <property type="match status" value="1"/>
</dbReference>
<keyword evidence="16" id="KW-0325">Glycoprotein</keyword>
<dbReference type="GO" id="GO:0033612">
    <property type="term" value="F:receptor serine/threonine kinase binding"/>
    <property type="evidence" value="ECO:0007669"/>
    <property type="project" value="TreeGrafter"/>
</dbReference>
<keyword evidence="9" id="KW-0677">Repeat</keyword>
<gene>
    <name evidence="23" type="primary">LOC111308632</name>
</gene>
<evidence type="ECO:0000256" key="16">
    <source>
        <dbReference type="ARBA" id="ARBA00023180"/>
    </source>
</evidence>
<evidence type="ECO:0000256" key="17">
    <source>
        <dbReference type="ARBA" id="ARBA00047899"/>
    </source>
</evidence>
<evidence type="ECO:0000256" key="10">
    <source>
        <dbReference type="ARBA" id="ARBA00022741"/>
    </source>
</evidence>
<dbReference type="PROSITE" id="PS50011">
    <property type="entry name" value="PROTEIN_KINASE_DOM"/>
    <property type="match status" value="1"/>
</dbReference>
<evidence type="ECO:0000313" key="22">
    <source>
        <dbReference type="Proteomes" id="UP000515121"/>
    </source>
</evidence>
<dbReference type="PANTHER" id="PTHR48056">
    <property type="entry name" value="LRR RECEPTOR-LIKE SERINE/THREONINE-PROTEIN KINASE-RELATED"/>
    <property type="match status" value="1"/>
</dbReference>
<dbReference type="FunFam" id="3.80.10.10:FF:000234">
    <property type="entry name" value="Probable inactive receptor kinase RLK902"/>
    <property type="match status" value="1"/>
</dbReference>
<keyword evidence="15" id="KW-0675">Receptor</keyword>
<evidence type="ECO:0000259" key="21">
    <source>
        <dbReference type="PROSITE" id="PS50011"/>
    </source>
</evidence>
<feature type="chain" id="PRO_5027619816" description="non-specific serine/threonine protein kinase" evidence="20">
    <location>
        <begin position="30"/>
        <end position="984"/>
    </location>
</feature>
<dbReference type="PANTHER" id="PTHR48056:SF41">
    <property type="entry name" value="RECEPTOR-LIKE PROTEIN KINASE HAIKU2"/>
    <property type="match status" value="1"/>
</dbReference>
<feature type="signal peptide" evidence="20">
    <location>
        <begin position="1"/>
        <end position="29"/>
    </location>
</feature>
<evidence type="ECO:0000256" key="14">
    <source>
        <dbReference type="ARBA" id="ARBA00023136"/>
    </source>
</evidence>
<dbReference type="SUPFAM" id="SSF56112">
    <property type="entry name" value="Protein kinase-like (PK-like)"/>
    <property type="match status" value="1"/>
</dbReference>
<evidence type="ECO:0000256" key="7">
    <source>
        <dbReference type="ARBA" id="ARBA00022692"/>
    </source>
</evidence>
<dbReference type="GO" id="GO:0006952">
    <property type="term" value="P:defense response"/>
    <property type="evidence" value="ECO:0007669"/>
    <property type="project" value="UniProtKB-ARBA"/>
</dbReference>
<keyword evidence="22" id="KW-1185">Reference proteome</keyword>
<comment type="subcellular location">
    <subcellularLocation>
        <location evidence="1">Membrane</location>
        <topology evidence="1">Single-pass membrane protein</topology>
    </subcellularLocation>
</comment>
<keyword evidence="8 20" id="KW-0732">Signal</keyword>
<proteinExistence type="inferred from homology"/>
<dbReference type="GeneID" id="111308632"/>
<evidence type="ECO:0000256" key="3">
    <source>
        <dbReference type="ARBA" id="ARBA00012513"/>
    </source>
</evidence>
<dbReference type="Gene3D" id="3.80.10.10">
    <property type="entry name" value="Ribonuclease Inhibitor"/>
    <property type="match status" value="3"/>
</dbReference>
<evidence type="ECO:0000256" key="19">
    <source>
        <dbReference type="PROSITE-ProRule" id="PRU10141"/>
    </source>
</evidence>
<reference evidence="23" key="1">
    <citation type="submission" date="2025-08" db="UniProtKB">
        <authorList>
            <consortium name="RefSeq"/>
        </authorList>
    </citation>
    <scope>IDENTIFICATION</scope>
    <source>
        <tissue evidence="23">Fruit stalk</tissue>
    </source>
</reference>
<evidence type="ECO:0000256" key="12">
    <source>
        <dbReference type="ARBA" id="ARBA00022840"/>
    </source>
</evidence>
<feature type="binding site" evidence="19">
    <location>
        <position position="694"/>
    </location>
    <ligand>
        <name>ATP</name>
        <dbReference type="ChEBI" id="CHEBI:30616"/>
    </ligand>
</feature>
<keyword evidence="5" id="KW-0433">Leucine-rich repeat</keyword>
<keyword evidence="10 19" id="KW-0547">Nucleotide-binding</keyword>
<dbReference type="InterPro" id="IPR000719">
    <property type="entry name" value="Prot_kinase_dom"/>
</dbReference>
<dbReference type="GO" id="GO:0005524">
    <property type="term" value="F:ATP binding"/>
    <property type="evidence" value="ECO:0007669"/>
    <property type="project" value="UniProtKB-UniRule"/>
</dbReference>
<protein>
    <recommendedName>
        <fullName evidence="3">non-specific serine/threonine protein kinase</fullName>
        <ecNumber evidence="3">2.7.11.1</ecNumber>
    </recommendedName>
</protein>
<dbReference type="InterPro" id="IPR001611">
    <property type="entry name" value="Leu-rich_rpt"/>
</dbReference>
<evidence type="ECO:0000256" key="1">
    <source>
        <dbReference type="ARBA" id="ARBA00004167"/>
    </source>
</evidence>
<comment type="catalytic activity">
    <reaction evidence="18">
        <text>L-seryl-[protein] + ATP = O-phospho-L-seryl-[protein] + ADP + H(+)</text>
        <dbReference type="Rhea" id="RHEA:17989"/>
        <dbReference type="Rhea" id="RHEA-COMP:9863"/>
        <dbReference type="Rhea" id="RHEA-COMP:11604"/>
        <dbReference type="ChEBI" id="CHEBI:15378"/>
        <dbReference type="ChEBI" id="CHEBI:29999"/>
        <dbReference type="ChEBI" id="CHEBI:30616"/>
        <dbReference type="ChEBI" id="CHEBI:83421"/>
        <dbReference type="ChEBI" id="CHEBI:456216"/>
        <dbReference type="EC" id="2.7.11.1"/>
    </reaction>
</comment>
<evidence type="ECO:0000256" key="9">
    <source>
        <dbReference type="ARBA" id="ARBA00022737"/>
    </source>
</evidence>
<dbReference type="OrthoDB" id="2015831at2759"/>
<comment type="similarity">
    <text evidence="2">Belongs to the protein kinase superfamily. Ser/Thr protein kinase family.</text>
</comment>
<dbReference type="Pfam" id="PF00560">
    <property type="entry name" value="LRR_1"/>
    <property type="match status" value="6"/>
</dbReference>
<keyword evidence="14" id="KW-0472">Membrane</keyword>
<dbReference type="SMART" id="SM00220">
    <property type="entry name" value="S_TKc"/>
    <property type="match status" value="1"/>
</dbReference>
<dbReference type="Gene3D" id="3.30.200.20">
    <property type="entry name" value="Phosphorylase Kinase, domain 1"/>
    <property type="match status" value="1"/>
</dbReference>
<dbReference type="PROSITE" id="PS51450">
    <property type="entry name" value="LRR"/>
    <property type="match status" value="1"/>
</dbReference>
<evidence type="ECO:0000256" key="4">
    <source>
        <dbReference type="ARBA" id="ARBA00022527"/>
    </source>
</evidence>
<dbReference type="GO" id="GO:0009791">
    <property type="term" value="P:post-embryonic development"/>
    <property type="evidence" value="ECO:0007669"/>
    <property type="project" value="UniProtKB-ARBA"/>
</dbReference>
<dbReference type="Proteomes" id="UP000515121">
    <property type="component" value="Unplaced"/>
</dbReference>
<keyword evidence="13" id="KW-1133">Transmembrane helix</keyword>
<evidence type="ECO:0000256" key="8">
    <source>
        <dbReference type="ARBA" id="ARBA00022729"/>
    </source>
</evidence>